<name>A0A2P4EXJ5_9GAMM</name>
<dbReference type="EMBL" id="PPSK01000004">
    <property type="protein sequence ID" value="POB04729.1"/>
    <property type="molecule type" value="Genomic_DNA"/>
</dbReference>
<dbReference type="RefSeq" id="WP_104737772.1">
    <property type="nucleotide sequence ID" value="NZ_BMHR01000003.1"/>
</dbReference>
<gene>
    <name evidence="2" type="ORF">C1949_07120</name>
</gene>
<protein>
    <submittedName>
        <fullName evidence="2">Uncharacterized protein</fullName>
    </submittedName>
</protein>
<evidence type="ECO:0000256" key="1">
    <source>
        <dbReference type="SAM" id="Phobius"/>
    </source>
</evidence>
<sequence length="87" mass="10006">MREIGEVLGVLGMILIGVSYIWSFIIGYRKSVGWLIGLLVIWVFFYPPLVFVNWERTKNNFFVFLIGVVITVISFFMLVATNPNKMA</sequence>
<evidence type="ECO:0000313" key="2">
    <source>
        <dbReference type="EMBL" id="POB04729.1"/>
    </source>
</evidence>
<feature type="transmembrane region" description="Helical" evidence="1">
    <location>
        <begin position="7"/>
        <end position="28"/>
    </location>
</feature>
<accession>A0A2P4EXJ5</accession>
<dbReference type="AlphaFoldDB" id="A0A2P4EXJ5"/>
<organism evidence="2 3">
    <name type="scientific">Halopseudomonas oceani</name>
    <dbReference type="NCBI Taxonomy" id="1708783"/>
    <lineage>
        <taxon>Bacteria</taxon>
        <taxon>Pseudomonadati</taxon>
        <taxon>Pseudomonadota</taxon>
        <taxon>Gammaproteobacteria</taxon>
        <taxon>Pseudomonadales</taxon>
        <taxon>Pseudomonadaceae</taxon>
        <taxon>Halopseudomonas</taxon>
    </lineage>
</organism>
<keyword evidence="1" id="KW-0812">Transmembrane</keyword>
<reference evidence="2 3" key="1">
    <citation type="submission" date="2018-01" db="EMBL/GenBank/DDBJ databases">
        <title>Draft genome of the type strain Pseudomonas oceani DSM 100277 isolated from the deep water in Okinawa trough, northwestern Pacific Ocean.</title>
        <authorList>
            <person name="Gomila M."/>
            <person name="Mulet M."/>
            <person name="Garcia-Valdes E."/>
            <person name="Lalucat J."/>
        </authorList>
    </citation>
    <scope>NUCLEOTIDE SEQUENCE [LARGE SCALE GENOMIC DNA]</scope>
    <source>
        <strain evidence="2 3">DSM 100277</strain>
    </source>
</reference>
<feature type="transmembrane region" description="Helical" evidence="1">
    <location>
        <begin position="34"/>
        <end position="54"/>
    </location>
</feature>
<keyword evidence="1" id="KW-0472">Membrane</keyword>
<dbReference type="Proteomes" id="UP000243451">
    <property type="component" value="Unassembled WGS sequence"/>
</dbReference>
<keyword evidence="3" id="KW-1185">Reference proteome</keyword>
<keyword evidence="1" id="KW-1133">Transmembrane helix</keyword>
<feature type="transmembrane region" description="Helical" evidence="1">
    <location>
        <begin position="61"/>
        <end position="80"/>
    </location>
</feature>
<comment type="caution">
    <text evidence="2">The sequence shown here is derived from an EMBL/GenBank/DDBJ whole genome shotgun (WGS) entry which is preliminary data.</text>
</comment>
<evidence type="ECO:0000313" key="3">
    <source>
        <dbReference type="Proteomes" id="UP000243451"/>
    </source>
</evidence>
<proteinExistence type="predicted"/>